<dbReference type="KEGG" id="nyu:D7D52_29925"/>
<dbReference type="SUPFAM" id="SSF53474">
    <property type="entry name" value="alpha/beta-Hydrolases"/>
    <property type="match status" value="1"/>
</dbReference>
<dbReference type="AlphaFoldDB" id="A0A386ZIZ5"/>
<evidence type="ECO:0000313" key="2">
    <source>
        <dbReference type="EMBL" id="AYF77340.1"/>
    </source>
</evidence>
<dbReference type="Proteomes" id="UP000267164">
    <property type="component" value="Chromosome"/>
</dbReference>
<organism evidence="2 3">
    <name type="scientific">Nocardia yunnanensis</name>
    <dbReference type="NCBI Taxonomy" id="2382165"/>
    <lineage>
        <taxon>Bacteria</taxon>
        <taxon>Bacillati</taxon>
        <taxon>Actinomycetota</taxon>
        <taxon>Actinomycetes</taxon>
        <taxon>Mycobacteriales</taxon>
        <taxon>Nocardiaceae</taxon>
        <taxon>Nocardia</taxon>
    </lineage>
</organism>
<keyword evidence="3" id="KW-1185">Reference proteome</keyword>
<dbReference type="Pfam" id="PF12146">
    <property type="entry name" value="Hydrolase_4"/>
    <property type="match status" value="1"/>
</dbReference>
<name>A0A386ZIZ5_9NOCA</name>
<accession>A0A386ZIZ5</accession>
<gene>
    <name evidence="2" type="ORF">D7D52_29925</name>
</gene>
<evidence type="ECO:0000313" key="3">
    <source>
        <dbReference type="Proteomes" id="UP000267164"/>
    </source>
</evidence>
<dbReference type="GO" id="GO:0016787">
    <property type="term" value="F:hydrolase activity"/>
    <property type="evidence" value="ECO:0007669"/>
    <property type="project" value="UniProtKB-KW"/>
</dbReference>
<dbReference type="InterPro" id="IPR022742">
    <property type="entry name" value="Hydrolase_4"/>
</dbReference>
<feature type="domain" description="Serine aminopeptidase S33" evidence="1">
    <location>
        <begin position="22"/>
        <end position="264"/>
    </location>
</feature>
<dbReference type="OrthoDB" id="9806902at2"/>
<dbReference type="InterPro" id="IPR029058">
    <property type="entry name" value="AB_hydrolase_fold"/>
</dbReference>
<dbReference type="InterPro" id="IPR051044">
    <property type="entry name" value="MAG_DAG_Lipase"/>
</dbReference>
<proteinExistence type="predicted"/>
<sequence length="283" mass="31199">MSTFTSSDGTVIHVREWLPVDQEPVGIVQIAHGMGEYAARYSHLAERLADAGYAVYAPDHRGHGHSITGTPGDLGENGWNLLVEDLVTLTRLLRVKHTGIPVVLFGHSLGSFAVQQYILEHSGLVDDVVLCGTTAVDQLFAMIAEADGDLLGLFNARFQPTRTTADWLSRDEAQVDAYVAHPWCGFDLDPANMTQLATVAAERLSKPTTVPTDLPVYVMVGDRDPLNDNLRLSDLLIDRYREAGLTDITYRVYPGARHEILNEINRDEVEADLIAWITRVPSP</sequence>
<dbReference type="RefSeq" id="WP_120741708.1">
    <property type="nucleotide sequence ID" value="NZ_CP032568.1"/>
</dbReference>
<keyword evidence="2" id="KW-0378">Hydrolase</keyword>
<dbReference type="Gene3D" id="3.40.50.1820">
    <property type="entry name" value="alpha/beta hydrolase"/>
    <property type="match status" value="1"/>
</dbReference>
<evidence type="ECO:0000259" key="1">
    <source>
        <dbReference type="Pfam" id="PF12146"/>
    </source>
</evidence>
<dbReference type="EMBL" id="CP032568">
    <property type="protein sequence ID" value="AYF77340.1"/>
    <property type="molecule type" value="Genomic_DNA"/>
</dbReference>
<dbReference type="PANTHER" id="PTHR11614">
    <property type="entry name" value="PHOSPHOLIPASE-RELATED"/>
    <property type="match status" value="1"/>
</dbReference>
<reference evidence="2 3" key="1">
    <citation type="submission" date="2018-09" db="EMBL/GenBank/DDBJ databases">
        <title>Nocardia yunnanensis sp. nov., an actinomycete isolated from a soil sample.</title>
        <authorList>
            <person name="Zhang J."/>
        </authorList>
    </citation>
    <scope>NUCLEOTIDE SEQUENCE [LARGE SCALE GENOMIC DNA]</scope>
    <source>
        <strain evidence="2 3">CFHS0054</strain>
    </source>
</reference>
<protein>
    <submittedName>
        <fullName evidence="2">Alpha/beta hydrolase</fullName>
    </submittedName>
</protein>